<dbReference type="AlphaFoldDB" id="A0AAW6LQN3"/>
<sequence length="221" mass="24994">MTTTVDPKAIDRELAEISERRWTVLDRMNRVHTAIHYAVGDVREKRSGWRMTNTEACARLTELCEDPKNFRARDAAKNLTSLDNCSSELAAINDEFDRTEAPYIREPWSRFYLVQGGHIHASRSCHTLHTTTRLGWLPNLSGDTEEAAVTEHGPLLCTHCFPSAPVEWTIGPTKKTDPSQCDNKIRGDWYTRGRYAHCPECGAVASTTSIGNLRKHKRPTD</sequence>
<evidence type="ECO:0000313" key="2">
    <source>
        <dbReference type="Proteomes" id="UP001217325"/>
    </source>
</evidence>
<gene>
    <name evidence="1" type="ORF">PXH69_21590</name>
</gene>
<name>A0AAW6LQN3_RHOSG</name>
<dbReference type="EMBL" id="JARDXE010000014">
    <property type="protein sequence ID" value="MDE8647571.1"/>
    <property type="molecule type" value="Genomic_DNA"/>
</dbReference>
<evidence type="ECO:0000313" key="1">
    <source>
        <dbReference type="EMBL" id="MDE8647571.1"/>
    </source>
</evidence>
<protein>
    <submittedName>
        <fullName evidence="1">Uncharacterized protein</fullName>
    </submittedName>
</protein>
<reference evidence="1" key="1">
    <citation type="submission" date="2023-02" db="EMBL/GenBank/DDBJ databases">
        <title>A novel hydrolase synthesized by Rhodococcus erythropolis HQ is responsible for the detoxification of Zearalenone.</title>
        <authorList>
            <person name="Hu J."/>
            <person name="Xu J."/>
        </authorList>
    </citation>
    <scope>NUCLEOTIDE SEQUENCE</scope>
    <source>
        <strain evidence="1">HQ</strain>
    </source>
</reference>
<dbReference type="RefSeq" id="WP_275232139.1">
    <property type="nucleotide sequence ID" value="NZ_JARDXE010000014.1"/>
</dbReference>
<proteinExistence type="predicted"/>
<dbReference type="Proteomes" id="UP001217325">
    <property type="component" value="Unassembled WGS sequence"/>
</dbReference>
<organism evidence="1 2">
    <name type="scientific">Rhodococcus qingshengii</name>
    <dbReference type="NCBI Taxonomy" id="334542"/>
    <lineage>
        <taxon>Bacteria</taxon>
        <taxon>Bacillati</taxon>
        <taxon>Actinomycetota</taxon>
        <taxon>Actinomycetes</taxon>
        <taxon>Mycobacteriales</taxon>
        <taxon>Nocardiaceae</taxon>
        <taxon>Rhodococcus</taxon>
        <taxon>Rhodococcus erythropolis group</taxon>
    </lineage>
</organism>
<comment type="caution">
    <text evidence="1">The sequence shown here is derived from an EMBL/GenBank/DDBJ whole genome shotgun (WGS) entry which is preliminary data.</text>
</comment>
<accession>A0AAW6LQN3</accession>